<dbReference type="EMBL" id="SPHZ02000010">
    <property type="protein sequence ID" value="KAF0897115.1"/>
    <property type="molecule type" value="Genomic_DNA"/>
</dbReference>
<name>A0A6G1C8X3_9ORYZ</name>
<protein>
    <submittedName>
        <fullName evidence="1">Uncharacterized protein</fullName>
    </submittedName>
</protein>
<reference evidence="1 2" key="1">
    <citation type="submission" date="2019-11" db="EMBL/GenBank/DDBJ databases">
        <title>Whole genome sequence of Oryza granulata.</title>
        <authorList>
            <person name="Li W."/>
        </authorList>
    </citation>
    <scope>NUCLEOTIDE SEQUENCE [LARGE SCALE GENOMIC DNA]</scope>
    <source>
        <strain evidence="2">cv. Menghai</strain>
        <tissue evidence="1">Leaf</tissue>
    </source>
</reference>
<evidence type="ECO:0000313" key="1">
    <source>
        <dbReference type="EMBL" id="KAF0897115.1"/>
    </source>
</evidence>
<gene>
    <name evidence="1" type="ORF">E2562_033666</name>
</gene>
<dbReference type="Proteomes" id="UP000479710">
    <property type="component" value="Unassembled WGS sequence"/>
</dbReference>
<keyword evidence="2" id="KW-1185">Reference proteome</keyword>
<dbReference type="AlphaFoldDB" id="A0A6G1C8X3"/>
<evidence type="ECO:0000313" key="2">
    <source>
        <dbReference type="Proteomes" id="UP000479710"/>
    </source>
</evidence>
<organism evidence="1 2">
    <name type="scientific">Oryza meyeriana var. granulata</name>
    <dbReference type="NCBI Taxonomy" id="110450"/>
    <lineage>
        <taxon>Eukaryota</taxon>
        <taxon>Viridiplantae</taxon>
        <taxon>Streptophyta</taxon>
        <taxon>Embryophyta</taxon>
        <taxon>Tracheophyta</taxon>
        <taxon>Spermatophyta</taxon>
        <taxon>Magnoliopsida</taxon>
        <taxon>Liliopsida</taxon>
        <taxon>Poales</taxon>
        <taxon>Poaceae</taxon>
        <taxon>BOP clade</taxon>
        <taxon>Oryzoideae</taxon>
        <taxon>Oryzeae</taxon>
        <taxon>Oryzinae</taxon>
        <taxon>Oryza</taxon>
        <taxon>Oryza meyeriana</taxon>
    </lineage>
</organism>
<proteinExistence type="predicted"/>
<accession>A0A6G1C8X3</accession>
<comment type="caution">
    <text evidence="1">The sequence shown here is derived from an EMBL/GenBank/DDBJ whole genome shotgun (WGS) entry which is preliminary data.</text>
</comment>
<sequence>MEIKGRSLRTVLPERTDQRSVSVDLIDEARGQAAQNLDSYITATKVWFNTKLAPHSFAPRDMVLWRALNPGKLQNKWEGPLCQKVASAEPRVEAAHLR</sequence>